<protein>
    <submittedName>
        <fullName evidence="3">N-acetylmuramoyl-L-alanine amidase</fullName>
    </submittedName>
</protein>
<name>A0A5N5W7H6_STRMB</name>
<reference evidence="3 4" key="1">
    <citation type="journal article" date="2019" name="Microb. Cell Fact.">
        <title>Exploring novel herbicidin analogues by transcriptional regulator overexpression and MS/MS molecular networking.</title>
        <authorList>
            <person name="Shi Y."/>
            <person name="Gu R."/>
            <person name="Li Y."/>
            <person name="Wang X."/>
            <person name="Ren W."/>
            <person name="Li X."/>
            <person name="Wang L."/>
            <person name="Xie Y."/>
            <person name="Hong B."/>
        </authorList>
    </citation>
    <scope>NUCLEOTIDE SEQUENCE [LARGE SCALE GENOMIC DNA]</scope>
    <source>
        <strain evidence="3 4">US-43</strain>
    </source>
</reference>
<accession>A0A5N5W7H6</accession>
<evidence type="ECO:0000313" key="4">
    <source>
        <dbReference type="Proteomes" id="UP000327000"/>
    </source>
</evidence>
<dbReference type="Proteomes" id="UP000327000">
    <property type="component" value="Unassembled WGS sequence"/>
</dbReference>
<comment type="caution">
    <text evidence="3">The sequence shown here is derived from an EMBL/GenBank/DDBJ whole genome shotgun (WGS) entry which is preliminary data.</text>
</comment>
<dbReference type="Pfam" id="PF13517">
    <property type="entry name" value="FG-GAP_3"/>
    <property type="match status" value="1"/>
</dbReference>
<dbReference type="InterPro" id="IPR013517">
    <property type="entry name" value="FG-GAP"/>
</dbReference>
<proteinExistence type="predicted"/>
<sequence>MAHTSGRKGRALPRLVTTAIAVTLVGTTAGTALADGPAEQFSGALPGARSAEVAAGKPTGAAPVLLVVAVDKSAVRSFVPDGKGGLRSLGSSRSDKDWERTKAVTFVDHNRNGKLDGMYVLVDNGDVFHQSPGSHAAKVARGFGGYDTFFTPGELGGTYGSDLLTRDKQGVLWVHQANGKLGRDYAKLAPRKRVGGGWGRFTAITGRGDLTGDGKTDIVARDKSGTLWLYKGTGDINKPFASRTKVGGGWNQFTKLVATGDVNGDGHADLLAVDGKGALWLYKGTGKASSPYQSRVKIDGSGWNQYRLVF</sequence>
<dbReference type="PANTHER" id="PTHR46580:SF4">
    <property type="entry name" value="ATP_GTP-BINDING PROTEIN"/>
    <property type="match status" value="1"/>
</dbReference>
<feature type="signal peptide" evidence="2">
    <location>
        <begin position="1"/>
        <end position="34"/>
    </location>
</feature>
<dbReference type="InterPro" id="IPR028994">
    <property type="entry name" value="Integrin_alpha_N"/>
</dbReference>
<dbReference type="OrthoDB" id="3919299at2"/>
<dbReference type="Gene3D" id="2.115.10.10">
    <property type="entry name" value="Tachylectin 2"/>
    <property type="match status" value="1"/>
</dbReference>
<keyword evidence="4" id="KW-1185">Reference proteome</keyword>
<dbReference type="SUPFAM" id="SSF69318">
    <property type="entry name" value="Integrin alpha N-terminal domain"/>
    <property type="match status" value="1"/>
</dbReference>
<organism evidence="3 4">
    <name type="scientific">Streptomyces mobaraensis</name>
    <name type="common">Streptoverticillium mobaraense</name>
    <dbReference type="NCBI Taxonomy" id="35621"/>
    <lineage>
        <taxon>Bacteria</taxon>
        <taxon>Bacillati</taxon>
        <taxon>Actinomycetota</taxon>
        <taxon>Actinomycetes</taxon>
        <taxon>Kitasatosporales</taxon>
        <taxon>Streptomycetaceae</taxon>
        <taxon>Streptomyces</taxon>
    </lineage>
</organism>
<evidence type="ECO:0000256" key="1">
    <source>
        <dbReference type="ARBA" id="ARBA00022729"/>
    </source>
</evidence>
<keyword evidence="1 2" id="KW-0732">Signal</keyword>
<gene>
    <name evidence="3" type="ORF">FRZ00_16395</name>
</gene>
<evidence type="ECO:0000256" key="2">
    <source>
        <dbReference type="SAM" id="SignalP"/>
    </source>
</evidence>
<feature type="chain" id="PRO_5025046098" evidence="2">
    <location>
        <begin position="35"/>
        <end position="310"/>
    </location>
</feature>
<evidence type="ECO:0000313" key="3">
    <source>
        <dbReference type="EMBL" id="KAB7844090.1"/>
    </source>
</evidence>
<dbReference type="AlphaFoldDB" id="A0A5N5W7H6"/>
<dbReference type="PANTHER" id="PTHR46580">
    <property type="entry name" value="SENSOR KINASE-RELATED"/>
    <property type="match status" value="1"/>
</dbReference>
<dbReference type="EMBL" id="VOKX01000030">
    <property type="protein sequence ID" value="KAB7844090.1"/>
    <property type="molecule type" value="Genomic_DNA"/>
</dbReference>
<dbReference type="RefSeq" id="WP_152263983.1">
    <property type="nucleotide sequence ID" value="NZ_VOKX01000030.1"/>
</dbReference>